<organism evidence="1 2">
    <name type="scientific">Ruthenibacterium lactatiformans</name>
    <dbReference type="NCBI Taxonomy" id="1550024"/>
    <lineage>
        <taxon>Bacteria</taxon>
        <taxon>Bacillati</taxon>
        <taxon>Bacillota</taxon>
        <taxon>Clostridia</taxon>
        <taxon>Eubacteriales</taxon>
        <taxon>Oscillospiraceae</taxon>
        <taxon>Ruthenibacterium</taxon>
    </lineage>
</organism>
<comment type="caution">
    <text evidence="1">The sequence shown here is derived from an EMBL/GenBank/DDBJ whole genome shotgun (WGS) entry which is preliminary data.</text>
</comment>
<reference evidence="1 2" key="1">
    <citation type="journal article" date="2019" name="Nat. Med.">
        <title>A library of human gut bacterial isolates paired with longitudinal multiomics data enables mechanistic microbiome research.</title>
        <authorList>
            <person name="Poyet M."/>
            <person name="Groussin M."/>
            <person name="Gibbons S.M."/>
            <person name="Avila-Pacheco J."/>
            <person name="Jiang X."/>
            <person name="Kearney S.M."/>
            <person name="Perrotta A.R."/>
            <person name="Berdy B."/>
            <person name="Zhao S."/>
            <person name="Lieberman T.D."/>
            <person name="Swanson P.K."/>
            <person name="Smith M."/>
            <person name="Roesemann S."/>
            <person name="Alexander J.E."/>
            <person name="Rich S.A."/>
            <person name="Livny J."/>
            <person name="Vlamakis H."/>
            <person name="Clish C."/>
            <person name="Bullock K."/>
            <person name="Deik A."/>
            <person name="Scott J."/>
            <person name="Pierce K.A."/>
            <person name="Xavier R.J."/>
            <person name="Alm E.J."/>
        </authorList>
    </citation>
    <scope>NUCLEOTIDE SEQUENCE [LARGE SCALE GENOMIC DNA]</scope>
    <source>
        <strain evidence="1 2">BIOML-A4</strain>
    </source>
</reference>
<sequence length="67" mass="7182">MRQIICPLYGKPCEQDCPDRYINQPEGGCLLTTAEELGAQVVVLDEASGTVGCIYTPHQSQSGKGVI</sequence>
<protein>
    <submittedName>
        <fullName evidence="1">Uncharacterized protein</fullName>
    </submittedName>
</protein>
<dbReference type="Proteomes" id="UP000472755">
    <property type="component" value="Unassembled WGS sequence"/>
</dbReference>
<proteinExistence type="predicted"/>
<evidence type="ECO:0000313" key="1">
    <source>
        <dbReference type="EMBL" id="MTS26581.1"/>
    </source>
</evidence>
<dbReference type="RefSeq" id="WP_172726023.1">
    <property type="nucleotide sequence ID" value="NZ_CAQJQL010000136.1"/>
</dbReference>
<dbReference type="EMBL" id="WMZU01000004">
    <property type="protein sequence ID" value="MTS26581.1"/>
    <property type="molecule type" value="Genomic_DNA"/>
</dbReference>
<evidence type="ECO:0000313" key="2">
    <source>
        <dbReference type="Proteomes" id="UP000472755"/>
    </source>
</evidence>
<name>A0A6L6LTP9_9FIRM</name>
<dbReference type="AlphaFoldDB" id="A0A6L6LTP9"/>
<accession>A0A6L6LTP9</accession>
<gene>
    <name evidence="1" type="ORF">GMD59_04680</name>
</gene>